<dbReference type="PANTHER" id="PTHR22916">
    <property type="entry name" value="GLYCOSYLTRANSFERASE"/>
    <property type="match status" value="1"/>
</dbReference>
<dbReference type="Proteomes" id="UP001597374">
    <property type="component" value="Unassembled WGS sequence"/>
</dbReference>
<dbReference type="SUPFAM" id="SSF53448">
    <property type="entry name" value="Nucleotide-diphospho-sugar transferases"/>
    <property type="match status" value="1"/>
</dbReference>
<feature type="domain" description="Glycosyltransferase 2-like" evidence="1">
    <location>
        <begin position="24"/>
        <end position="155"/>
    </location>
</feature>
<dbReference type="InterPro" id="IPR001173">
    <property type="entry name" value="Glyco_trans_2-like"/>
</dbReference>
<organism evidence="2 3">
    <name type="scientific">Pontibacter ruber</name>
    <dbReference type="NCBI Taxonomy" id="1343895"/>
    <lineage>
        <taxon>Bacteria</taxon>
        <taxon>Pseudomonadati</taxon>
        <taxon>Bacteroidota</taxon>
        <taxon>Cytophagia</taxon>
        <taxon>Cytophagales</taxon>
        <taxon>Hymenobacteraceae</taxon>
        <taxon>Pontibacter</taxon>
    </lineage>
</organism>
<dbReference type="EMBL" id="JBHUIM010000002">
    <property type="protein sequence ID" value="MFD2247977.1"/>
    <property type="molecule type" value="Genomic_DNA"/>
</dbReference>
<dbReference type="InterPro" id="IPR029044">
    <property type="entry name" value="Nucleotide-diphossugar_trans"/>
</dbReference>
<keyword evidence="3" id="KW-1185">Reference proteome</keyword>
<protein>
    <submittedName>
        <fullName evidence="2">Glycosyltransferase family 2 protein</fullName>
    </submittedName>
</protein>
<dbReference type="Gene3D" id="3.90.550.10">
    <property type="entry name" value="Spore Coat Polysaccharide Biosynthesis Protein SpsA, Chain A"/>
    <property type="match status" value="1"/>
</dbReference>
<dbReference type="PANTHER" id="PTHR22916:SF3">
    <property type="entry name" value="UDP-GLCNAC:BETAGAL BETA-1,3-N-ACETYLGLUCOSAMINYLTRANSFERASE-LIKE PROTEIN 1"/>
    <property type="match status" value="1"/>
</dbReference>
<gene>
    <name evidence="2" type="ORF">ACFSKP_17040</name>
</gene>
<dbReference type="RefSeq" id="WP_250431278.1">
    <property type="nucleotide sequence ID" value="NZ_JALPRR010000003.1"/>
</dbReference>
<name>A0ABW5CZX8_9BACT</name>
<evidence type="ECO:0000259" key="1">
    <source>
        <dbReference type="Pfam" id="PF00535"/>
    </source>
</evidence>
<reference evidence="3" key="1">
    <citation type="journal article" date="2019" name="Int. J. Syst. Evol. Microbiol.">
        <title>The Global Catalogue of Microorganisms (GCM) 10K type strain sequencing project: providing services to taxonomists for standard genome sequencing and annotation.</title>
        <authorList>
            <consortium name="The Broad Institute Genomics Platform"/>
            <consortium name="The Broad Institute Genome Sequencing Center for Infectious Disease"/>
            <person name="Wu L."/>
            <person name="Ma J."/>
        </authorList>
    </citation>
    <scope>NUCLEOTIDE SEQUENCE [LARGE SCALE GENOMIC DNA]</scope>
    <source>
        <strain evidence="3">CGMCC 4.1782</strain>
    </source>
</reference>
<evidence type="ECO:0000313" key="2">
    <source>
        <dbReference type="EMBL" id="MFD2247977.1"/>
    </source>
</evidence>
<proteinExistence type="predicted"/>
<evidence type="ECO:0000313" key="3">
    <source>
        <dbReference type="Proteomes" id="UP001597374"/>
    </source>
</evidence>
<accession>A0ABW5CZX8</accession>
<comment type="caution">
    <text evidence="2">The sequence shown here is derived from an EMBL/GenBank/DDBJ whole genome shotgun (WGS) entry which is preliminary data.</text>
</comment>
<sequence length="326" mass="38253">MANIFGSPPAILPLPENKNRPLWSVMVPVYNCAKFLPQTLESILMQDIPEAKMQIEVVDDSSTDADVELLVNNIGKGRVRYYRQATNVGNLRNFETCLNRSQGRFIHLLHGDDKVRQGYYHKIEDLFRRYPEAGAAFTRYRYIDEYDCTLHDKRPEMQHEGILPNWLTAIGECQRIQYAAIVVKREVYEKLGTFYGPSYGEDWEMWVRIARDYPVAYSPEVLAEYRMHHDSVSGSKYRSGEHLQDLLTVMKLIQEHLPDENKQTILSKSRRYYASYGLKIAEKLWNRFHDREIVEAQIKQILNLDRSPKLYLLIALFYLKTFFKKA</sequence>
<dbReference type="Pfam" id="PF00535">
    <property type="entry name" value="Glycos_transf_2"/>
    <property type="match status" value="1"/>
</dbReference>